<gene>
    <name evidence="5" type="ORF">MNEG_15671</name>
</gene>
<dbReference type="InterPro" id="IPR016024">
    <property type="entry name" value="ARM-type_fold"/>
</dbReference>
<comment type="similarity">
    <text evidence="1">Belongs to the importin alpha family.</text>
</comment>
<dbReference type="RefSeq" id="XP_013891312.1">
    <property type="nucleotide sequence ID" value="XM_014035858.1"/>
</dbReference>
<dbReference type="SUPFAM" id="SSF48371">
    <property type="entry name" value="ARM repeat"/>
    <property type="match status" value="1"/>
</dbReference>
<keyword evidence="3" id="KW-0653">Protein transport</keyword>
<dbReference type="EMBL" id="KK105767">
    <property type="protein sequence ID" value="KIY92292.1"/>
    <property type="molecule type" value="Genomic_DNA"/>
</dbReference>
<keyword evidence="2" id="KW-0813">Transport</keyword>
<evidence type="ECO:0000313" key="5">
    <source>
        <dbReference type="EMBL" id="KIY92292.1"/>
    </source>
</evidence>
<dbReference type="STRING" id="145388.A0A0D2IWF0"/>
<dbReference type="InterPro" id="IPR011989">
    <property type="entry name" value="ARM-like"/>
</dbReference>
<evidence type="ECO:0000256" key="3">
    <source>
        <dbReference type="ARBA" id="ARBA00022927"/>
    </source>
</evidence>
<dbReference type="KEGG" id="mng:MNEG_15671"/>
<proteinExistence type="inferred from homology"/>
<keyword evidence="6" id="KW-1185">Reference proteome</keyword>
<evidence type="ECO:0000313" key="6">
    <source>
        <dbReference type="Proteomes" id="UP000054498"/>
    </source>
</evidence>
<organism evidence="5 6">
    <name type="scientific">Monoraphidium neglectum</name>
    <dbReference type="NCBI Taxonomy" id="145388"/>
    <lineage>
        <taxon>Eukaryota</taxon>
        <taxon>Viridiplantae</taxon>
        <taxon>Chlorophyta</taxon>
        <taxon>core chlorophytes</taxon>
        <taxon>Chlorophyceae</taxon>
        <taxon>CS clade</taxon>
        <taxon>Sphaeropleales</taxon>
        <taxon>Selenastraceae</taxon>
        <taxon>Monoraphidium</taxon>
    </lineage>
</organism>
<name>A0A0D2IWF0_9CHLO</name>
<dbReference type="Gene3D" id="1.25.10.10">
    <property type="entry name" value="Leucine-rich Repeat Variant"/>
    <property type="match status" value="1"/>
</dbReference>
<evidence type="ECO:0000256" key="2">
    <source>
        <dbReference type="ARBA" id="ARBA00022448"/>
    </source>
</evidence>
<dbReference type="Pfam" id="PF00514">
    <property type="entry name" value="Arm"/>
    <property type="match status" value="2"/>
</dbReference>
<dbReference type="GO" id="GO:0015031">
    <property type="term" value="P:protein transport"/>
    <property type="evidence" value="ECO:0007669"/>
    <property type="project" value="UniProtKB-KW"/>
</dbReference>
<dbReference type="GeneID" id="25733356"/>
<sequence>MSTYKLHVQVLTDACWALSYLSDGDNDRIDKVIEAGVCRRLVELLMHHSAAVLVPALRTVGNIVTGNDMQTQVVVNCGALPCLLQLLTTNHKKSIKKEACWTISNITAGTKEQIQNVIDAGIAPPLVYLLQVRPPLPGPWPPTHTDSQKP</sequence>
<dbReference type="PROSITE" id="PS50176">
    <property type="entry name" value="ARM_REPEAT"/>
    <property type="match status" value="1"/>
</dbReference>
<evidence type="ECO:0000256" key="4">
    <source>
        <dbReference type="PROSITE-ProRule" id="PRU00259"/>
    </source>
</evidence>
<dbReference type="SMART" id="SM00185">
    <property type="entry name" value="ARM"/>
    <property type="match status" value="2"/>
</dbReference>
<protein>
    <submittedName>
        <fullName evidence="5">Importin subunit alpha-1</fullName>
    </submittedName>
</protein>
<dbReference type="PANTHER" id="PTHR23316">
    <property type="entry name" value="IMPORTIN ALPHA"/>
    <property type="match status" value="1"/>
</dbReference>
<accession>A0A0D2IWF0</accession>
<dbReference type="AlphaFoldDB" id="A0A0D2IWF0"/>
<evidence type="ECO:0000256" key="1">
    <source>
        <dbReference type="ARBA" id="ARBA00010394"/>
    </source>
</evidence>
<dbReference type="InterPro" id="IPR000225">
    <property type="entry name" value="Armadillo"/>
</dbReference>
<dbReference type="Proteomes" id="UP000054498">
    <property type="component" value="Unassembled WGS sequence"/>
</dbReference>
<feature type="repeat" description="ARM" evidence="4">
    <location>
        <begin position="78"/>
        <end position="121"/>
    </location>
</feature>
<reference evidence="5 6" key="1">
    <citation type="journal article" date="2013" name="BMC Genomics">
        <title>Reconstruction of the lipid metabolism for the microalga Monoraphidium neglectum from its genome sequence reveals characteristics suitable for biofuel production.</title>
        <authorList>
            <person name="Bogen C."/>
            <person name="Al-Dilaimi A."/>
            <person name="Albersmeier A."/>
            <person name="Wichmann J."/>
            <person name="Grundmann M."/>
            <person name="Rupp O."/>
            <person name="Lauersen K.J."/>
            <person name="Blifernez-Klassen O."/>
            <person name="Kalinowski J."/>
            <person name="Goesmann A."/>
            <person name="Mussgnug J.H."/>
            <person name="Kruse O."/>
        </authorList>
    </citation>
    <scope>NUCLEOTIDE SEQUENCE [LARGE SCALE GENOMIC DNA]</scope>
    <source>
        <strain evidence="5 6">SAG 48.87</strain>
    </source>
</reference>
<dbReference type="OrthoDB" id="29145at2759"/>